<keyword evidence="4" id="KW-0238">DNA-binding</keyword>
<dbReference type="CDD" id="cd00609">
    <property type="entry name" value="AAT_like"/>
    <property type="match status" value="1"/>
</dbReference>
<dbReference type="AlphaFoldDB" id="A0A9D1IEE0"/>
<organism evidence="7 8">
    <name type="scientific">Candidatus Fimenecus excrementigallinarum</name>
    <dbReference type="NCBI Taxonomy" id="2840816"/>
    <lineage>
        <taxon>Bacteria</taxon>
        <taxon>Bacillati</taxon>
        <taxon>Bacillota</taxon>
        <taxon>Clostridia</taxon>
        <taxon>Candidatus Fimenecus</taxon>
    </lineage>
</organism>
<evidence type="ECO:0000256" key="1">
    <source>
        <dbReference type="ARBA" id="ARBA00005384"/>
    </source>
</evidence>
<keyword evidence="7" id="KW-0032">Aminotransferase</keyword>
<comment type="caution">
    <text evidence="7">The sequence shown here is derived from an EMBL/GenBank/DDBJ whole genome shotgun (WGS) entry which is preliminary data.</text>
</comment>
<reference evidence="7" key="2">
    <citation type="journal article" date="2021" name="PeerJ">
        <title>Extensive microbial diversity within the chicken gut microbiome revealed by metagenomics and culture.</title>
        <authorList>
            <person name="Gilroy R."/>
            <person name="Ravi A."/>
            <person name="Getino M."/>
            <person name="Pursley I."/>
            <person name="Horton D.L."/>
            <person name="Alikhan N.F."/>
            <person name="Baker D."/>
            <person name="Gharbi K."/>
            <person name="Hall N."/>
            <person name="Watson M."/>
            <person name="Adriaenssens E.M."/>
            <person name="Foster-Nyarko E."/>
            <person name="Jarju S."/>
            <person name="Secka A."/>
            <person name="Antonio M."/>
            <person name="Oren A."/>
            <person name="Chaudhuri R.R."/>
            <person name="La Ragione R."/>
            <person name="Hildebrand F."/>
            <person name="Pallen M.J."/>
        </authorList>
    </citation>
    <scope>NUCLEOTIDE SEQUENCE</scope>
    <source>
        <strain evidence="7">ChiGjej1B1-19959</strain>
    </source>
</reference>
<dbReference type="SUPFAM" id="SSF53383">
    <property type="entry name" value="PLP-dependent transferases"/>
    <property type="match status" value="1"/>
</dbReference>
<evidence type="ECO:0000256" key="2">
    <source>
        <dbReference type="ARBA" id="ARBA00022898"/>
    </source>
</evidence>
<proteinExistence type="inferred from homology"/>
<dbReference type="Proteomes" id="UP000824071">
    <property type="component" value="Unassembled WGS sequence"/>
</dbReference>
<dbReference type="Pfam" id="PF00392">
    <property type="entry name" value="GntR"/>
    <property type="match status" value="1"/>
</dbReference>
<evidence type="ECO:0000256" key="4">
    <source>
        <dbReference type="ARBA" id="ARBA00023125"/>
    </source>
</evidence>
<evidence type="ECO:0000259" key="6">
    <source>
        <dbReference type="PROSITE" id="PS50949"/>
    </source>
</evidence>
<evidence type="ECO:0000256" key="5">
    <source>
        <dbReference type="ARBA" id="ARBA00023163"/>
    </source>
</evidence>
<dbReference type="GO" id="GO:0003677">
    <property type="term" value="F:DNA binding"/>
    <property type="evidence" value="ECO:0007669"/>
    <property type="project" value="UniProtKB-KW"/>
</dbReference>
<evidence type="ECO:0000313" key="7">
    <source>
        <dbReference type="EMBL" id="HIU35930.1"/>
    </source>
</evidence>
<dbReference type="InterPro" id="IPR036388">
    <property type="entry name" value="WH-like_DNA-bd_sf"/>
</dbReference>
<keyword evidence="3" id="KW-0805">Transcription regulation</keyword>
<gene>
    <name evidence="7" type="ORF">IAC53_04890</name>
</gene>
<dbReference type="SUPFAM" id="SSF46785">
    <property type="entry name" value="Winged helix' DNA-binding domain"/>
    <property type="match status" value="1"/>
</dbReference>
<dbReference type="GO" id="GO:0003700">
    <property type="term" value="F:DNA-binding transcription factor activity"/>
    <property type="evidence" value="ECO:0007669"/>
    <property type="project" value="InterPro"/>
</dbReference>
<keyword evidence="7" id="KW-0808">Transferase</keyword>
<accession>A0A9D1IEE0</accession>
<dbReference type="Gene3D" id="1.10.10.10">
    <property type="entry name" value="Winged helix-like DNA-binding domain superfamily/Winged helix DNA-binding domain"/>
    <property type="match status" value="1"/>
</dbReference>
<dbReference type="GO" id="GO:0030170">
    <property type="term" value="F:pyridoxal phosphate binding"/>
    <property type="evidence" value="ECO:0007669"/>
    <property type="project" value="InterPro"/>
</dbReference>
<dbReference type="InterPro" id="IPR004839">
    <property type="entry name" value="Aminotransferase_I/II_large"/>
</dbReference>
<evidence type="ECO:0000313" key="8">
    <source>
        <dbReference type="Proteomes" id="UP000824071"/>
    </source>
</evidence>
<keyword evidence="5" id="KW-0804">Transcription</keyword>
<dbReference type="Pfam" id="PF00155">
    <property type="entry name" value="Aminotran_1_2"/>
    <property type="match status" value="1"/>
</dbReference>
<dbReference type="InterPro" id="IPR015424">
    <property type="entry name" value="PyrdxlP-dep_Trfase"/>
</dbReference>
<dbReference type="CDD" id="cd07377">
    <property type="entry name" value="WHTH_GntR"/>
    <property type="match status" value="1"/>
</dbReference>
<dbReference type="PANTHER" id="PTHR46577:SF1">
    <property type="entry name" value="HTH-TYPE TRANSCRIPTIONAL REGULATORY PROTEIN GABR"/>
    <property type="match status" value="1"/>
</dbReference>
<name>A0A9D1IEE0_9FIRM</name>
<dbReference type="InterPro" id="IPR015421">
    <property type="entry name" value="PyrdxlP-dep_Trfase_major"/>
</dbReference>
<sequence>MQNHPAFSPLLDTDTPLYMQVYNYYRDLILSGKLPPNAKLPSLRRCAETLGVSRTTAEGAYLQLCADGYILSRPKSGYFVTDLYFRAPAPARTPQAARLEAPVYDFASLSADRESFDFDLWRRYLKSALRQDGRLLSYGEVQGERDLREALALYLSEKRNVVCRADSIVIGAGVQSLLHLLCAVLHDRRTVAFCDPAFLQGHAIFQDHGFTICAKEADAQVLYVSPSHMNRRGDVLSTPARIALLKRTLERGALLIEDDYDNEFCYFDRPAPALQGLDGGRHVVYIGTFSRLLLPSIRLSFLVLPDDLLTRYRTVAPLYNQTASKVEQIALCQFIRDGHLSSQIRKVRRLYTKKAQLLESAAAAAFGETADVALRETGFAVEVRLRKAMLAGTAERAARRASVALRAENDAAGRCVLSLTCSGVQTAHFERAARTLAAVFSADGAQNLEKPPNQ</sequence>
<dbReference type="InterPro" id="IPR051446">
    <property type="entry name" value="HTH_trans_reg/aminotransferase"/>
</dbReference>
<dbReference type="EMBL" id="DVMW01000030">
    <property type="protein sequence ID" value="HIU35930.1"/>
    <property type="molecule type" value="Genomic_DNA"/>
</dbReference>
<dbReference type="InterPro" id="IPR000524">
    <property type="entry name" value="Tscrpt_reg_HTH_GntR"/>
</dbReference>
<dbReference type="GO" id="GO:0008483">
    <property type="term" value="F:transaminase activity"/>
    <property type="evidence" value="ECO:0007669"/>
    <property type="project" value="UniProtKB-KW"/>
</dbReference>
<evidence type="ECO:0000256" key="3">
    <source>
        <dbReference type="ARBA" id="ARBA00023015"/>
    </source>
</evidence>
<comment type="similarity">
    <text evidence="1">In the C-terminal section; belongs to the class-I pyridoxal-phosphate-dependent aminotransferase family.</text>
</comment>
<feature type="domain" description="HTH gntR-type" evidence="6">
    <location>
        <begin position="15"/>
        <end position="83"/>
    </location>
</feature>
<dbReference type="PANTHER" id="PTHR46577">
    <property type="entry name" value="HTH-TYPE TRANSCRIPTIONAL REGULATORY PROTEIN GABR"/>
    <property type="match status" value="1"/>
</dbReference>
<reference evidence="7" key="1">
    <citation type="submission" date="2020-10" db="EMBL/GenBank/DDBJ databases">
        <authorList>
            <person name="Gilroy R."/>
        </authorList>
    </citation>
    <scope>NUCLEOTIDE SEQUENCE</scope>
    <source>
        <strain evidence="7">ChiGjej1B1-19959</strain>
    </source>
</reference>
<dbReference type="SMART" id="SM00345">
    <property type="entry name" value="HTH_GNTR"/>
    <property type="match status" value="1"/>
</dbReference>
<dbReference type="InterPro" id="IPR036390">
    <property type="entry name" value="WH_DNA-bd_sf"/>
</dbReference>
<dbReference type="Gene3D" id="3.40.640.10">
    <property type="entry name" value="Type I PLP-dependent aspartate aminotransferase-like (Major domain)"/>
    <property type="match status" value="1"/>
</dbReference>
<protein>
    <submittedName>
        <fullName evidence="7">PLP-dependent aminotransferase family protein</fullName>
    </submittedName>
</protein>
<dbReference type="PROSITE" id="PS50949">
    <property type="entry name" value="HTH_GNTR"/>
    <property type="match status" value="1"/>
</dbReference>
<keyword evidence="2" id="KW-0663">Pyridoxal phosphate</keyword>